<organism evidence="1 2">
    <name type="scientific">Acetoanaerobium noterae</name>
    <dbReference type="NCBI Taxonomy" id="745369"/>
    <lineage>
        <taxon>Bacteria</taxon>
        <taxon>Bacillati</taxon>
        <taxon>Bacillota</taxon>
        <taxon>Clostridia</taxon>
        <taxon>Peptostreptococcales</taxon>
        <taxon>Filifactoraceae</taxon>
        <taxon>Acetoanaerobium</taxon>
    </lineage>
</organism>
<gene>
    <name evidence="1" type="ORF">SAMN02745120_0062</name>
</gene>
<protein>
    <submittedName>
        <fullName evidence="1">YbbR domain-containing protein</fullName>
    </submittedName>
</protein>
<keyword evidence="2" id="KW-1185">Reference proteome</keyword>
<dbReference type="Gene3D" id="2.170.120.30">
    <property type="match status" value="2"/>
</dbReference>
<sequence length="400" mass="45125">MKTLLNQNFKMKIFAVIFAFFMWIYVMAEVDPIIIRDIDSVPINITNMQELELLELTPEYGTDLNVRVSLRGRRSILNAQITRGIKAEGLINNPKEGENILVVDLKDVDSNVEYTLYPSDKQINLEKKMVIRKSVSVVQTGTLPEGYEIKEIKSNPASMYIEGPKTLVDSITTLMTTLDVSNYDKDFSKKLQVIPVDRDNQEVKGVSINQDTVFVHAIVVKTKTVPIVLDIPNSENDELKLSGYTIDPPEVVIKGKANIIDSIKEIKTEKVELSQLVENPNLKVKLVLPTGVETQTPEITLKSSMEKVISKEFNISKERIQISGNGQLPDISDNPDISDFIAVKITTTDKIMDTISENDIRVYIKMQEYQNNPARVPIHVEIDEEVESIETTPLYLNLEG</sequence>
<dbReference type="PANTHER" id="PTHR37804:SF1">
    <property type="entry name" value="CDAA REGULATORY PROTEIN CDAR"/>
    <property type="match status" value="1"/>
</dbReference>
<reference evidence="2" key="1">
    <citation type="submission" date="2017-02" db="EMBL/GenBank/DDBJ databases">
        <authorList>
            <person name="Varghese N."/>
            <person name="Submissions S."/>
        </authorList>
    </citation>
    <scope>NUCLEOTIDE SEQUENCE [LARGE SCALE GENOMIC DNA]</scope>
    <source>
        <strain evidence="2">ATCC 35199</strain>
    </source>
</reference>
<dbReference type="InterPro" id="IPR012505">
    <property type="entry name" value="YbbR"/>
</dbReference>
<dbReference type="OrthoDB" id="2111604at2"/>
<dbReference type="Gene3D" id="2.170.120.40">
    <property type="entry name" value="YbbR-like domain"/>
    <property type="match status" value="2"/>
</dbReference>
<evidence type="ECO:0000313" key="2">
    <source>
        <dbReference type="Proteomes" id="UP000243406"/>
    </source>
</evidence>
<dbReference type="Proteomes" id="UP000243406">
    <property type="component" value="Unassembled WGS sequence"/>
</dbReference>
<name>A0A1T5DMH7_9FIRM</name>
<dbReference type="RefSeq" id="WP_079590720.1">
    <property type="nucleotide sequence ID" value="NZ_FUYN01000011.1"/>
</dbReference>
<dbReference type="EMBL" id="FUYN01000011">
    <property type="protein sequence ID" value="SKB72693.1"/>
    <property type="molecule type" value="Genomic_DNA"/>
</dbReference>
<proteinExistence type="predicted"/>
<dbReference type="PANTHER" id="PTHR37804">
    <property type="entry name" value="CDAA REGULATORY PROTEIN CDAR"/>
    <property type="match status" value="1"/>
</dbReference>
<evidence type="ECO:0000313" key="1">
    <source>
        <dbReference type="EMBL" id="SKB72693.1"/>
    </source>
</evidence>
<dbReference type="Pfam" id="PF07949">
    <property type="entry name" value="YbbR"/>
    <property type="match status" value="2"/>
</dbReference>
<accession>A0A1T5DMH7</accession>
<dbReference type="AlphaFoldDB" id="A0A1T5DMH7"/>
<dbReference type="InterPro" id="IPR053154">
    <property type="entry name" value="c-di-AMP_regulator"/>
</dbReference>